<dbReference type="InterPro" id="IPR010982">
    <property type="entry name" value="Lambda_DNA-bd_dom_sf"/>
</dbReference>
<sequence length="93" mass="10629">MSGVRINERDLAAEIGKIIRRERLKRQWTVERLVVESERDRNTIMRIESGAICSRLPVLMDLLWALDCEQDVFLEIVAADAALRMPHVVAEAA</sequence>
<evidence type="ECO:0000313" key="2">
    <source>
        <dbReference type="Proteomes" id="UP000029448"/>
    </source>
</evidence>
<comment type="caution">
    <text evidence="1">The sequence shown here is derived from an EMBL/GenBank/DDBJ whole genome shotgun (WGS) entry which is preliminary data.</text>
</comment>
<dbReference type="Gene3D" id="1.10.260.40">
    <property type="entry name" value="lambda repressor-like DNA-binding domains"/>
    <property type="match status" value="1"/>
</dbReference>
<dbReference type="Proteomes" id="UP000029448">
    <property type="component" value="Unassembled WGS sequence"/>
</dbReference>
<keyword evidence="2" id="KW-1185">Reference proteome</keyword>
<accession>A0A095B5T3</accession>
<dbReference type="EMBL" id="JOKM01000048">
    <property type="protein sequence ID" value="KGB24303.1"/>
    <property type="molecule type" value="Genomic_DNA"/>
</dbReference>
<evidence type="ECO:0000313" key="1">
    <source>
        <dbReference type="EMBL" id="KGB24303.1"/>
    </source>
</evidence>
<dbReference type="GO" id="GO:0003677">
    <property type="term" value="F:DNA binding"/>
    <property type="evidence" value="ECO:0007669"/>
    <property type="project" value="InterPro"/>
</dbReference>
<gene>
    <name evidence="1" type="ORF">AtDm6_1301</name>
</gene>
<dbReference type="SUPFAM" id="SSF47413">
    <property type="entry name" value="lambda repressor-like DNA-binding domains"/>
    <property type="match status" value="1"/>
</dbReference>
<proteinExistence type="predicted"/>
<name>A0A095B5T3_9PROT</name>
<evidence type="ECO:0008006" key="3">
    <source>
        <dbReference type="Google" id="ProtNLM"/>
    </source>
</evidence>
<organism evidence="1 2">
    <name type="scientific">Acetobacter tropicalis</name>
    <dbReference type="NCBI Taxonomy" id="104102"/>
    <lineage>
        <taxon>Bacteria</taxon>
        <taxon>Pseudomonadati</taxon>
        <taxon>Pseudomonadota</taxon>
        <taxon>Alphaproteobacteria</taxon>
        <taxon>Acetobacterales</taxon>
        <taxon>Acetobacteraceae</taxon>
        <taxon>Acetobacter</taxon>
    </lineage>
</organism>
<dbReference type="GeneID" id="89478986"/>
<reference evidence="1 2" key="1">
    <citation type="submission" date="2014-06" db="EMBL/GenBank/DDBJ databases">
        <title>Functional and comparative genomic analyses of the Drosophila gut microbiota identify candidate symbiosis factors.</title>
        <authorList>
            <person name="Newell P.D."/>
            <person name="Chaston J.M."/>
            <person name="Douglas A.E."/>
        </authorList>
    </citation>
    <scope>NUCLEOTIDE SEQUENCE [LARGE SCALE GENOMIC DNA]</scope>
    <source>
        <strain evidence="1 2">DmCS_006</strain>
    </source>
</reference>
<dbReference type="AlphaFoldDB" id="A0A095B5T3"/>
<protein>
    <recommendedName>
        <fullName evidence="3">HTH cro/C1-type domain-containing protein</fullName>
    </recommendedName>
</protein>
<dbReference type="RefSeq" id="WP_035379181.1">
    <property type="nucleotide sequence ID" value="NZ_JAUYUW010000001.1"/>
</dbReference>
<dbReference type="PATRIC" id="fig|104102.7.peg.1291"/>
<dbReference type="STRING" id="104102.AtDm6_1301"/>